<dbReference type="RefSeq" id="WP_108175107.1">
    <property type="nucleotide sequence ID" value="NZ_PZZL01000002.1"/>
</dbReference>
<protein>
    <recommendedName>
        <fullName evidence="6">SURF1-like protein</fullName>
    </recommendedName>
</protein>
<dbReference type="OrthoDB" id="6079986at2"/>
<dbReference type="Proteomes" id="UP000241808">
    <property type="component" value="Unassembled WGS sequence"/>
</dbReference>
<organism evidence="7 8">
    <name type="scientific">Phreatobacter oligotrophus</name>
    <dbReference type="NCBI Taxonomy" id="1122261"/>
    <lineage>
        <taxon>Bacteria</taxon>
        <taxon>Pseudomonadati</taxon>
        <taxon>Pseudomonadota</taxon>
        <taxon>Alphaproteobacteria</taxon>
        <taxon>Hyphomicrobiales</taxon>
        <taxon>Phreatobacteraceae</taxon>
        <taxon>Phreatobacter</taxon>
    </lineage>
</organism>
<evidence type="ECO:0000256" key="3">
    <source>
        <dbReference type="ARBA" id="ARBA00022692"/>
    </source>
</evidence>
<dbReference type="PANTHER" id="PTHR23427:SF2">
    <property type="entry name" value="SURFEIT LOCUS PROTEIN 1"/>
    <property type="match status" value="1"/>
</dbReference>
<evidence type="ECO:0000256" key="1">
    <source>
        <dbReference type="ARBA" id="ARBA00004370"/>
    </source>
</evidence>
<reference evidence="7 8" key="1">
    <citation type="submission" date="2018-04" db="EMBL/GenBank/DDBJ databases">
        <title>Genomic Encyclopedia of Archaeal and Bacterial Type Strains, Phase II (KMG-II): from individual species to whole genera.</title>
        <authorList>
            <person name="Goeker M."/>
        </authorList>
    </citation>
    <scope>NUCLEOTIDE SEQUENCE [LARGE SCALE GENOMIC DNA]</scope>
    <source>
        <strain evidence="7 8">DSM 25521</strain>
    </source>
</reference>
<dbReference type="PROSITE" id="PS50895">
    <property type="entry name" value="SURF1"/>
    <property type="match status" value="1"/>
</dbReference>
<dbReference type="InterPro" id="IPR045214">
    <property type="entry name" value="Surf1/Surf4"/>
</dbReference>
<accession>A0A2T4ZGZ6</accession>
<comment type="caution">
    <text evidence="7">The sequence shown here is derived from an EMBL/GenBank/DDBJ whole genome shotgun (WGS) entry which is preliminary data.</text>
</comment>
<dbReference type="InterPro" id="IPR002994">
    <property type="entry name" value="Surf1/Shy1"/>
</dbReference>
<dbReference type="GO" id="GO:0005886">
    <property type="term" value="C:plasma membrane"/>
    <property type="evidence" value="ECO:0007669"/>
    <property type="project" value="UniProtKB-SubCell"/>
</dbReference>
<dbReference type="CDD" id="cd06662">
    <property type="entry name" value="SURF1"/>
    <property type="match status" value="1"/>
</dbReference>
<evidence type="ECO:0000313" key="8">
    <source>
        <dbReference type="Proteomes" id="UP000241808"/>
    </source>
</evidence>
<evidence type="ECO:0000256" key="6">
    <source>
        <dbReference type="RuleBase" id="RU363076"/>
    </source>
</evidence>
<keyword evidence="6" id="KW-1003">Cell membrane</keyword>
<feature type="transmembrane region" description="Helical" evidence="6">
    <location>
        <begin position="237"/>
        <end position="256"/>
    </location>
</feature>
<evidence type="ECO:0000256" key="4">
    <source>
        <dbReference type="ARBA" id="ARBA00022989"/>
    </source>
</evidence>
<evidence type="ECO:0000256" key="2">
    <source>
        <dbReference type="ARBA" id="ARBA00007165"/>
    </source>
</evidence>
<proteinExistence type="inferred from homology"/>
<dbReference type="Pfam" id="PF02104">
    <property type="entry name" value="SURF1"/>
    <property type="match status" value="1"/>
</dbReference>
<name>A0A2T4ZGZ6_9HYPH</name>
<keyword evidence="3 6" id="KW-0812">Transmembrane</keyword>
<keyword evidence="4 6" id="KW-1133">Transmembrane helix</keyword>
<evidence type="ECO:0000256" key="5">
    <source>
        <dbReference type="ARBA" id="ARBA00023136"/>
    </source>
</evidence>
<comment type="similarity">
    <text evidence="2 6">Belongs to the SURF1 family.</text>
</comment>
<dbReference type="PANTHER" id="PTHR23427">
    <property type="entry name" value="SURFEIT LOCUS PROTEIN"/>
    <property type="match status" value="1"/>
</dbReference>
<comment type="subcellular location">
    <subcellularLocation>
        <location evidence="6">Cell membrane</location>
        <topology evidence="6">Multi-pass membrane protein</topology>
    </subcellularLocation>
    <subcellularLocation>
        <location evidence="1">Membrane</location>
    </subcellularLocation>
</comment>
<sequence>MTASDLPASDRPRAARLKSLVVPGLAALAALAILLTLGTWQLNRLAWKTGLIAQVEERSRAAPVPLPPRATWAAMSAERDEYRRVSVSGRFRHEAEAYLFHVAGDSRQADRNRPSGQGYFVLTPLVLADGSSVIVNRGFVPTDRRDPASRREGLAEGPVTVTGLVRFPEARGTFAAVDDTARRIFYTRDLAAIARAQGLEATATAPFSVDADATPVAGGWPVGGETRLSFTNRHLEYAVTWYGLALTLVGVFGVFARQRLKGR</sequence>
<gene>
    <name evidence="7" type="ORF">C8P69_102543</name>
</gene>
<dbReference type="AlphaFoldDB" id="A0A2T4ZGZ6"/>
<keyword evidence="8" id="KW-1185">Reference proteome</keyword>
<dbReference type="EMBL" id="PZZL01000002">
    <property type="protein sequence ID" value="PTM61156.1"/>
    <property type="molecule type" value="Genomic_DNA"/>
</dbReference>
<evidence type="ECO:0000313" key="7">
    <source>
        <dbReference type="EMBL" id="PTM61156.1"/>
    </source>
</evidence>
<feature type="transmembrane region" description="Helical" evidence="6">
    <location>
        <begin position="20"/>
        <end position="40"/>
    </location>
</feature>
<keyword evidence="5 6" id="KW-0472">Membrane</keyword>